<dbReference type="AlphaFoldDB" id="A0A7X3G8N9"/>
<comment type="caution">
    <text evidence="2">The sequence shown here is derived from an EMBL/GenBank/DDBJ whole genome shotgun (WGS) entry which is preliminary data.</text>
</comment>
<dbReference type="SUPFAM" id="SSF52540">
    <property type="entry name" value="P-loop containing nucleoside triphosphate hydrolases"/>
    <property type="match status" value="1"/>
</dbReference>
<evidence type="ECO:0000313" key="3">
    <source>
        <dbReference type="Proteomes" id="UP000461595"/>
    </source>
</evidence>
<dbReference type="EMBL" id="WSRS01000047">
    <property type="protein sequence ID" value="MVX59176.1"/>
    <property type="molecule type" value="Genomic_DNA"/>
</dbReference>
<gene>
    <name evidence="2" type="ORF">E5983_05910</name>
</gene>
<dbReference type="OrthoDB" id="2052561at2"/>
<dbReference type="Pfam" id="PF01695">
    <property type="entry name" value="IstB_IS21"/>
    <property type="match status" value="1"/>
</dbReference>
<dbReference type="GO" id="GO:0005524">
    <property type="term" value="F:ATP binding"/>
    <property type="evidence" value="ECO:0007669"/>
    <property type="project" value="UniProtKB-KW"/>
</dbReference>
<evidence type="ECO:0000259" key="1">
    <source>
        <dbReference type="Pfam" id="PF01695"/>
    </source>
</evidence>
<feature type="domain" description="IstB-like ATP-binding" evidence="1">
    <location>
        <begin position="47"/>
        <end position="195"/>
    </location>
</feature>
<name>A0A7X3G8N9_9STRE</name>
<reference evidence="2 3" key="1">
    <citation type="submission" date="2019-12" db="EMBL/GenBank/DDBJ databases">
        <title>Microbes associate with the intestines of laboratory mice.</title>
        <authorList>
            <person name="Navarre W."/>
            <person name="Wong E."/>
        </authorList>
    </citation>
    <scope>NUCLEOTIDE SEQUENCE [LARGE SCALE GENOMIC DNA]</scope>
    <source>
        <strain evidence="2 3">NM51_B2-22</strain>
    </source>
</reference>
<dbReference type="InterPro" id="IPR002611">
    <property type="entry name" value="IstB_ATP-bd"/>
</dbReference>
<dbReference type="PANTHER" id="PTHR30050">
    <property type="entry name" value="CHROMOSOMAL REPLICATION INITIATOR PROTEIN DNAA"/>
    <property type="match status" value="1"/>
</dbReference>
<dbReference type="GO" id="GO:0006260">
    <property type="term" value="P:DNA replication"/>
    <property type="evidence" value="ECO:0007669"/>
    <property type="project" value="TreeGrafter"/>
</dbReference>
<dbReference type="PANTHER" id="PTHR30050:SF4">
    <property type="entry name" value="ATP-BINDING PROTEIN RV3427C IN INSERTION SEQUENCE-RELATED"/>
    <property type="match status" value="1"/>
</dbReference>
<dbReference type="RefSeq" id="WP_160332962.1">
    <property type="nucleotide sequence ID" value="NZ_WSRS01000047.1"/>
</dbReference>
<keyword evidence="2" id="KW-0547">Nucleotide-binding</keyword>
<sequence length="242" mass="27035">MEIQERQILEKHLNADVYVKTYNVLERDSIIPKELSEASFGNFQTRTDQERALKEFAENQARKYLKGMEGNTLITGGTGIGKSHLSLAMAKAINDGYKEQGKPVSVLFVSLTDIIARVQDGWNYGKGGASLAMQEAVEMLVSPDYLVLDDLGAKNAVIKPKSDWEQDFLFSILDKRTNTIINTNLTGAELQTVYNQRNYSRILKGLEGNTFKAEGIADKRYRIARMKDELKKSQSKSGLSGS</sequence>
<dbReference type="Gene3D" id="3.40.50.300">
    <property type="entry name" value="P-loop containing nucleotide triphosphate hydrolases"/>
    <property type="match status" value="1"/>
</dbReference>
<protein>
    <submittedName>
        <fullName evidence="2">ATP-binding protein</fullName>
    </submittedName>
</protein>
<evidence type="ECO:0000313" key="2">
    <source>
        <dbReference type="EMBL" id="MVX59176.1"/>
    </source>
</evidence>
<accession>A0A7X3G8N9</accession>
<dbReference type="InterPro" id="IPR027417">
    <property type="entry name" value="P-loop_NTPase"/>
</dbReference>
<organism evidence="2 3">
    <name type="scientific">Streptococcus danieliae</name>
    <dbReference type="NCBI Taxonomy" id="747656"/>
    <lineage>
        <taxon>Bacteria</taxon>
        <taxon>Bacillati</taxon>
        <taxon>Bacillota</taxon>
        <taxon>Bacilli</taxon>
        <taxon>Lactobacillales</taxon>
        <taxon>Streptococcaceae</taxon>
        <taxon>Streptococcus</taxon>
    </lineage>
</organism>
<dbReference type="Proteomes" id="UP000461595">
    <property type="component" value="Unassembled WGS sequence"/>
</dbReference>
<proteinExistence type="predicted"/>
<keyword evidence="2" id="KW-0067">ATP-binding</keyword>